<dbReference type="GO" id="GO:0046872">
    <property type="term" value="F:metal ion binding"/>
    <property type="evidence" value="ECO:0007669"/>
    <property type="project" value="UniProtKB-KW"/>
</dbReference>
<keyword evidence="8" id="KW-1003">Cell membrane</keyword>
<dbReference type="InterPro" id="IPR037225">
    <property type="entry name" value="Nuo51_FMN-bd_sf"/>
</dbReference>
<dbReference type="InterPro" id="IPR011538">
    <property type="entry name" value="Nuo51_FMN-bd"/>
</dbReference>
<dbReference type="RefSeq" id="WP_072324288.1">
    <property type="nucleotide sequence ID" value="NZ_FPJW01000001.1"/>
</dbReference>
<dbReference type="NCBIfam" id="TIGR01945">
    <property type="entry name" value="rnfC"/>
    <property type="match status" value="1"/>
</dbReference>
<evidence type="ECO:0000256" key="6">
    <source>
        <dbReference type="ARBA" id="ARBA00023004"/>
    </source>
</evidence>
<keyword evidence="1 8" id="KW-0813">Transport</keyword>
<evidence type="ECO:0000256" key="2">
    <source>
        <dbReference type="ARBA" id="ARBA00022485"/>
    </source>
</evidence>
<dbReference type="STRING" id="1122209.SAMN02745752_00010"/>
<dbReference type="OrthoDB" id="9767754at2"/>
<dbReference type="Pfam" id="PF13375">
    <property type="entry name" value="RnfC_N"/>
    <property type="match status" value="1"/>
</dbReference>
<feature type="binding site" evidence="8">
    <location>
        <position position="412"/>
    </location>
    <ligand>
        <name>[4Fe-4S] cluster</name>
        <dbReference type="ChEBI" id="CHEBI:49883"/>
        <label>2</label>
    </ligand>
</feature>
<dbReference type="PROSITE" id="PS00198">
    <property type="entry name" value="4FE4S_FER_1"/>
    <property type="match status" value="1"/>
</dbReference>
<dbReference type="Gene3D" id="3.40.50.11540">
    <property type="entry name" value="NADH-ubiquinone oxidoreductase 51kDa subunit"/>
    <property type="match status" value="1"/>
</dbReference>
<dbReference type="EC" id="7.-.-.-" evidence="8"/>
<dbReference type="InterPro" id="IPR019554">
    <property type="entry name" value="Soluble_ligand-bd"/>
</dbReference>
<feature type="coiled-coil region" evidence="9">
    <location>
        <begin position="440"/>
        <end position="470"/>
    </location>
</feature>
<feature type="binding site" evidence="8">
    <location>
        <position position="370"/>
    </location>
    <ligand>
        <name>[4Fe-4S] cluster</name>
        <dbReference type="ChEBI" id="CHEBI:49883"/>
        <label>1</label>
    </ligand>
</feature>
<keyword evidence="9" id="KW-0175">Coiled coil</keyword>
<dbReference type="NCBIfam" id="NF003454">
    <property type="entry name" value="PRK05035.1"/>
    <property type="match status" value="1"/>
</dbReference>
<feature type="domain" description="4Fe-4S ferredoxin-type" evidence="10">
    <location>
        <begin position="397"/>
        <end position="426"/>
    </location>
</feature>
<dbReference type="GO" id="GO:0051539">
    <property type="term" value="F:4 iron, 4 sulfur cluster binding"/>
    <property type="evidence" value="ECO:0007669"/>
    <property type="project" value="UniProtKB-KW"/>
</dbReference>
<organism evidence="11 12">
    <name type="scientific">Marinospirillum alkaliphilum DSM 21637</name>
    <dbReference type="NCBI Taxonomy" id="1122209"/>
    <lineage>
        <taxon>Bacteria</taxon>
        <taxon>Pseudomonadati</taxon>
        <taxon>Pseudomonadota</taxon>
        <taxon>Gammaproteobacteria</taxon>
        <taxon>Oceanospirillales</taxon>
        <taxon>Oceanospirillaceae</taxon>
        <taxon>Marinospirillum</taxon>
    </lineage>
</organism>
<evidence type="ECO:0000256" key="7">
    <source>
        <dbReference type="ARBA" id="ARBA00023014"/>
    </source>
</evidence>
<dbReference type="GO" id="GO:0005886">
    <property type="term" value="C:plasma membrane"/>
    <property type="evidence" value="ECO:0007669"/>
    <property type="project" value="UniProtKB-SubCell"/>
</dbReference>
<feature type="binding site" evidence="8">
    <location>
        <position position="367"/>
    </location>
    <ligand>
        <name>[4Fe-4S] cluster</name>
        <dbReference type="ChEBI" id="CHEBI:49883"/>
        <label>1</label>
    </ligand>
</feature>
<dbReference type="InterPro" id="IPR017900">
    <property type="entry name" value="4Fe4S_Fe_S_CS"/>
</dbReference>
<evidence type="ECO:0000259" key="10">
    <source>
        <dbReference type="PROSITE" id="PS51379"/>
    </source>
</evidence>
<dbReference type="Pfam" id="PF10531">
    <property type="entry name" value="SLBB"/>
    <property type="match status" value="1"/>
</dbReference>
<protein>
    <recommendedName>
        <fullName evidence="8">Ion-translocating oxidoreductase complex subunit C</fullName>
        <ecNumber evidence="8">7.-.-.-</ecNumber>
    </recommendedName>
    <alternativeName>
        <fullName evidence="8">Rnf electron transport complex subunit C</fullName>
    </alternativeName>
</protein>
<evidence type="ECO:0000313" key="12">
    <source>
        <dbReference type="Proteomes" id="UP000182350"/>
    </source>
</evidence>
<evidence type="ECO:0000256" key="9">
    <source>
        <dbReference type="SAM" id="Coils"/>
    </source>
</evidence>
<dbReference type="EMBL" id="FPJW01000001">
    <property type="protein sequence ID" value="SFW97614.1"/>
    <property type="molecule type" value="Genomic_DNA"/>
</dbReference>
<proteinExistence type="inferred from homology"/>
<comment type="subunit">
    <text evidence="8">The complex is composed of six subunits: RnfA, RnfB, RnfC, RnfD, RnfE and RnfG.</text>
</comment>
<accession>A0A1K1TAM1</accession>
<keyword evidence="5 8" id="KW-0249">Electron transport</keyword>
<dbReference type="InterPro" id="IPR026902">
    <property type="entry name" value="RnfC_N"/>
</dbReference>
<keyword evidence="4 8" id="KW-0677">Repeat</keyword>
<dbReference type="Proteomes" id="UP000182350">
    <property type="component" value="Unassembled WGS sequence"/>
</dbReference>
<dbReference type="Pfam" id="PF13237">
    <property type="entry name" value="Fer4_10"/>
    <property type="match status" value="1"/>
</dbReference>
<comment type="cofactor">
    <cofactor evidence="8">
        <name>[4Fe-4S] cluster</name>
        <dbReference type="ChEBI" id="CHEBI:49883"/>
    </cofactor>
    <text evidence="8">Binds 2 [4Fe-4S] clusters per subunit.</text>
</comment>
<keyword evidence="7 8" id="KW-0411">Iron-sulfur</keyword>
<keyword evidence="8" id="KW-1278">Translocase</keyword>
<name>A0A1K1TAM1_9GAMM</name>
<evidence type="ECO:0000313" key="11">
    <source>
        <dbReference type="EMBL" id="SFW97614.1"/>
    </source>
</evidence>
<dbReference type="SUPFAM" id="SSF46548">
    <property type="entry name" value="alpha-helical ferredoxin"/>
    <property type="match status" value="1"/>
</dbReference>
<dbReference type="AlphaFoldDB" id="A0A1K1TAM1"/>
<keyword evidence="8" id="KW-0997">Cell inner membrane</keyword>
<dbReference type="SUPFAM" id="SSF142019">
    <property type="entry name" value="Nqo1 FMN-binding domain-like"/>
    <property type="match status" value="1"/>
</dbReference>
<gene>
    <name evidence="8" type="primary">rnfC</name>
    <name evidence="11" type="ORF">SAMN02745752_00010</name>
</gene>
<dbReference type="GO" id="GO:0009055">
    <property type="term" value="F:electron transfer activity"/>
    <property type="evidence" value="ECO:0007669"/>
    <property type="project" value="InterPro"/>
</dbReference>
<comment type="similarity">
    <text evidence="8">Belongs to the 4Fe4S bacterial-type ferredoxin family. RnfC subfamily.</text>
</comment>
<feature type="binding site" evidence="8">
    <location>
        <position position="373"/>
    </location>
    <ligand>
        <name>[4Fe-4S] cluster</name>
        <dbReference type="ChEBI" id="CHEBI:49883"/>
        <label>1</label>
    </ligand>
</feature>
<keyword evidence="6 8" id="KW-0408">Iron</keyword>
<dbReference type="Pfam" id="PF01512">
    <property type="entry name" value="Complex1_51K"/>
    <property type="match status" value="1"/>
</dbReference>
<evidence type="ECO:0000256" key="8">
    <source>
        <dbReference type="HAMAP-Rule" id="MF_00461"/>
    </source>
</evidence>
<evidence type="ECO:0000256" key="1">
    <source>
        <dbReference type="ARBA" id="ARBA00022448"/>
    </source>
</evidence>
<dbReference type="InterPro" id="IPR017896">
    <property type="entry name" value="4Fe4S_Fe-S-bd"/>
</dbReference>
<dbReference type="PROSITE" id="PS51379">
    <property type="entry name" value="4FE4S_FER_2"/>
    <property type="match status" value="2"/>
</dbReference>
<dbReference type="PANTHER" id="PTHR43034">
    <property type="entry name" value="ION-TRANSLOCATING OXIDOREDUCTASE COMPLEX SUBUNIT C"/>
    <property type="match status" value="1"/>
</dbReference>
<feature type="binding site" evidence="8">
    <location>
        <position position="416"/>
    </location>
    <ligand>
        <name>[4Fe-4S] cluster</name>
        <dbReference type="ChEBI" id="CHEBI:49883"/>
        <label>1</label>
    </ligand>
</feature>
<keyword evidence="3 8" id="KW-0479">Metal-binding</keyword>
<dbReference type="PANTHER" id="PTHR43034:SF2">
    <property type="entry name" value="ION-TRANSLOCATING OXIDOREDUCTASE COMPLEX SUBUNIT C"/>
    <property type="match status" value="1"/>
</dbReference>
<feature type="domain" description="4Fe-4S ferredoxin-type" evidence="10">
    <location>
        <begin position="358"/>
        <end position="387"/>
    </location>
</feature>
<evidence type="ECO:0000256" key="3">
    <source>
        <dbReference type="ARBA" id="ARBA00022723"/>
    </source>
</evidence>
<evidence type="ECO:0000256" key="4">
    <source>
        <dbReference type="ARBA" id="ARBA00022737"/>
    </source>
</evidence>
<keyword evidence="2 8" id="KW-0004">4Fe-4S</keyword>
<feature type="binding site" evidence="8">
    <location>
        <position position="377"/>
    </location>
    <ligand>
        <name>[4Fe-4S] cluster</name>
        <dbReference type="ChEBI" id="CHEBI:49883"/>
        <label>2</label>
    </ligand>
</feature>
<dbReference type="HAMAP" id="MF_00461">
    <property type="entry name" value="RsxC_RnfC"/>
    <property type="match status" value="1"/>
</dbReference>
<evidence type="ECO:0000256" key="5">
    <source>
        <dbReference type="ARBA" id="ARBA00022982"/>
    </source>
</evidence>
<dbReference type="GO" id="GO:0022900">
    <property type="term" value="P:electron transport chain"/>
    <property type="evidence" value="ECO:0007669"/>
    <property type="project" value="UniProtKB-UniRule"/>
</dbReference>
<comment type="subcellular location">
    <subcellularLocation>
        <location evidence="8">Cell inner membrane</location>
        <topology evidence="8">Peripheral membrane protein</topology>
    </subcellularLocation>
</comment>
<feature type="binding site" evidence="8">
    <location>
        <position position="409"/>
    </location>
    <ligand>
        <name>[4Fe-4S] cluster</name>
        <dbReference type="ChEBI" id="CHEBI:49883"/>
        <label>2</label>
    </ligand>
</feature>
<feature type="binding site" evidence="8">
    <location>
        <position position="406"/>
    </location>
    <ligand>
        <name>[4Fe-4S] cluster</name>
        <dbReference type="ChEBI" id="CHEBI:49883"/>
        <label>2</label>
    </ligand>
</feature>
<sequence>MFRKSLRGGVHPTAHKALSNTSPIRRFPLPQRLHISMQQHLGTPATPVVRVGDQVLKGQLIGASQGHISAPVHAPTSGRITAIAEHTAPHPSGLPVLVVTLECDGRDQWQDTLVVADPYKLAPEEVCVRVGAAGIVGLGGATFPAAVKLGLSLKTGVDTLILNGGECEPYLTCDDRLMRESATDVIQGALLMQHAVQARQVFIGIEDNKPEALQIMQTAAAGTGIEVRAVPSRYPMGSEKQLVQQLTGKELPAMSRAADSGLLVHNVATARAVYQAIVEGRPLISRVVTLSGGAVTHPGNWEVPLGTLASELMNHASGFDVTPARLIMGGPMMGIQLPNLHVPIIKGTSGILALTSEEIQQKQPEPCVRCATCVRSCPMGLQPLEMAAAIRSGNVKAAASLGLHDCVGCGACSYICPSSIPLVHLFNYAKGELAAQTRARQKMENTRVLAQRREERLERQAREREALMAARRAEAARKAAAQAAEEQAS</sequence>
<dbReference type="Gene3D" id="3.30.70.20">
    <property type="match status" value="1"/>
</dbReference>
<dbReference type="InterPro" id="IPR010208">
    <property type="entry name" value="Ion_transpt_RnfC/RsxC"/>
</dbReference>
<keyword evidence="12" id="KW-1185">Reference proteome</keyword>
<reference evidence="11 12" key="1">
    <citation type="submission" date="2016-11" db="EMBL/GenBank/DDBJ databases">
        <authorList>
            <person name="Jaros S."/>
            <person name="Januszkiewicz K."/>
            <person name="Wedrychowicz H."/>
        </authorList>
    </citation>
    <scope>NUCLEOTIDE SEQUENCE [LARGE SCALE GENOMIC DNA]</scope>
    <source>
        <strain evidence="11 12">DSM 21637</strain>
    </source>
</reference>
<keyword evidence="8" id="KW-0472">Membrane</keyword>
<comment type="function">
    <text evidence="8">Part of a membrane-bound complex that couples electron transfer with translocation of ions across the membrane.</text>
</comment>